<gene>
    <name evidence="3" type="ORF">QQ055_08670</name>
</gene>
<dbReference type="Proteomes" id="UP001230986">
    <property type="component" value="Unassembled WGS sequence"/>
</dbReference>
<feature type="signal peptide" evidence="2">
    <location>
        <begin position="1"/>
        <end position="24"/>
    </location>
</feature>
<keyword evidence="2" id="KW-0732">Signal</keyword>
<evidence type="ECO:0000256" key="2">
    <source>
        <dbReference type="SAM" id="SignalP"/>
    </source>
</evidence>
<feature type="compositionally biased region" description="Low complexity" evidence="1">
    <location>
        <begin position="75"/>
        <end position="110"/>
    </location>
</feature>
<sequence length="242" mass="26023">MLKRKLQQLSFLTTILGGALLAIAAIPGTAAKAQINPCPSIYYEEPYNRAIAVPQGCPPNAASQLAPQAARPLTQPGMQPGQMAQPGMQQRPMAQGMQPGQMAQPGMQQRPMAQGMQQGQMAQPGMQQAQIPFRGNDVIARVQPTDGTVNIRLVNSTNANITYEAIGHTQPRTLPGRTDTVLENLPAPVTLTMLRQDNGLIDITPIRNVETGVLEVSVREAPSFDDTQGTLEIQQDGRVVVN</sequence>
<dbReference type="EMBL" id="JASVEJ010000033">
    <property type="protein sequence ID" value="MDL5057529.1"/>
    <property type="molecule type" value="Genomic_DNA"/>
</dbReference>
<name>A0ABT7LZU5_9CYAN</name>
<reference evidence="3 4" key="1">
    <citation type="submission" date="2023-06" db="EMBL/GenBank/DDBJ databases">
        <title>Whole genome sequence of Oscillatoria calcuttensis NRMC-F 0142.</title>
        <authorList>
            <person name="Shakena Fathima T."/>
            <person name="Muralitharan G."/>
            <person name="Thajuddin N."/>
        </authorList>
    </citation>
    <scope>NUCLEOTIDE SEQUENCE [LARGE SCALE GENOMIC DNA]</scope>
    <source>
        <strain evidence="3 4">NRMC-F 0142</strain>
    </source>
</reference>
<organism evidence="3 4">
    <name type="scientific">Geitlerinema calcuttense NRMC-F 0142</name>
    <dbReference type="NCBI Taxonomy" id="2922238"/>
    <lineage>
        <taxon>Bacteria</taxon>
        <taxon>Bacillati</taxon>
        <taxon>Cyanobacteriota</taxon>
        <taxon>Cyanophyceae</taxon>
        <taxon>Geitlerinematales</taxon>
        <taxon>Geitlerinemataceae</taxon>
        <taxon>Geitlerinema</taxon>
    </lineage>
</organism>
<evidence type="ECO:0000256" key="1">
    <source>
        <dbReference type="SAM" id="MobiDB-lite"/>
    </source>
</evidence>
<dbReference type="RefSeq" id="WP_286004563.1">
    <property type="nucleotide sequence ID" value="NZ_JASVEJ010000033.1"/>
</dbReference>
<accession>A0ABT7LZU5</accession>
<evidence type="ECO:0000313" key="3">
    <source>
        <dbReference type="EMBL" id="MDL5057529.1"/>
    </source>
</evidence>
<feature type="chain" id="PRO_5045408447" evidence="2">
    <location>
        <begin position="25"/>
        <end position="242"/>
    </location>
</feature>
<feature type="region of interest" description="Disordered" evidence="1">
    <location>
        <begin position="72"/>
        <end position="110"/>
    </location>
</feature>
<keyword evidence="4" id="KW-1185">Reference proteome</keyword>
<proteinExistence type="predicted"/>
<protein>
    <submittedName>
        <fullName evidence="3">Uncharacterized protein</fullName>
    </submittedName>
</protein>
<comment type="caution">
    <text evidence="3">The sequence shown here is derived from an EMBL/GenBank/DDBJ whole genome shotgun (WGS) entry which is preliminary data.</text>
</comment>
<evidence type="ECO:0000313" key="4">
    <source>
        <dbReference type="Proteomes" id="UP001230986"/>
    </source>
</evidence>